<evidence type="ECO:0000256" key="10">
    <source>
        <dbReference type="PROSITE-ProRule" id="PRU01240"/>
    </source>
</evidence>
<sequence length="391" mass="40164">MRGLRSLLLATLLGTTAALAVAAPASAADCEPLTRESELDHVPWGQRRLAPERVWPFTTGEGVTVAVIDSGVSDSHEVLAGKVSVGENLVDDDLSAGCDLVGHGTSIAGIIAGRTASDSPFTGMAPEADILSIRVMPDLRPVNGEEIPARLATAIRQAVDAGADVINLSIQVSHAKVLENAVAYAADNDVVLVAAAGNRGGEDGDNRPQYPAAYDEDALLAVTAVDPEGRPTETSNSGDYLDLAAPGVEIVGPGPEGDGYTGGEAATGTSFATAFVSGTAALLRARFPDATAAQLTARMIATAEHPAGAWNPQVGFGMVDPYRAVTTDLGHELALEDEARPPVLRLRADTQAWPSRVATGMLVGTLASVTAIGAGRGVVTRIRRRKAIAGG</sequence>
<feature type="active site" description="Charge relay system" evidence="10">
    <location>
        <position position="103"/>
    </location>
</feature>
<dbReference type="Gene3D" id="3.40.50.200">
    <property type="entry name" value="Peptidase S8/S53 domain"/>
    <property type="match status" value="1"/>
</dbReference>
<dbReference type="InterPro" id="IPR023834">
    <property type="entry name" value="T7SS_pept_S8A_mycosin"/>
</dbReference>
<evidence type="ECO:0000256" key="7">
    <source>
        <dbReference type="ARBA" id="ARBA00022825"/>
    </source>
</evidence>
<feature type="domain" description="Peptidase S8/S53" evidence="13">
    <location>
        <begin position="60"/>
        <end position="317"/>
    </location>
</feature>
<dbReference type="PROSITE" id="PS00137">
    <property type="entry name" value="SUBTILASE_HIS"/>
    <property type="match status" value="1"/>
</dbReference>
<dbReference type="RefSeq" id="WP_147134031.1">
    <property type="nucleotide sequence ID" value="NZ_BAABIJ010000001.1"/>
</dbReference>
<dbReference type="InterPro" id="IPR023827">
    <property type="entry name" value="Peptidase_S8_Asp-AS"/>
</dbReference>
<feature type="transmembrane region" description="Helical" evidence="11">
    <location>
        <begin position="357"/>
        <end position="379"/>
    </location>
</feature>
<organism evidence="14 15">
    <name type="scientific">Stackebrandtia albiflava</name>
    <dbReference type="NCBI Taxonomy" id="406432"/>
    <lineage>
        <taxon>Bacteria</taxon>
        <taxon>Bacillati</taxon>
        <taxon>Actinomycetota</taxon>
        <taxon>Actinomycetes</taxon>
        <taxon>Glycomycetales</taxon>
        <taxon>Glycomycetaceae</taxon>
        <taxon>Stackebrandtia</taxon>
    </lineage>
</organism>
<evidence type="ECO:0000313" key="14">
    <source>
        <dbReference type="EMBL" id="TWJ15405.1"/>
    </source>
</evidence>
<evidence type="ECO:0000256" key="3">
    <source>
        <dbReference type="ARBA" id="ARBA00022475"/>
    </source>
</evidence>
<keyword evidence="9 11" id="KW-0472">Membrane</keyword>
<keyword evidence="8 11" id="KW-1133">Transmembrane helix</keyword>
<dbReference type="InterPro" id="IPR022398">
    <property type="entry name" value="Peptidase_S8_His-AS"/>
</dbReference>
<keyword evidence="7 10" id="KW-0720">Serine protease</keyword>
<dbReference type="GO" id="GO:0005886">
    <property type="term" value="C:plasma membrane"/>
    <property type="evidence" value="ECO:0007669"/>
    <property type="project" value="UniProtKB-SubCell"/>
</dbReference>
<dbReference type="GO" id="GO:0006508">
    <property type="term" value="P:proteolysis"/>
    <property type="evidence" value="ECO:0007669"/>
    <property type="project" value="UniProtKB-KW"/>
</dbReference>
<dbReference type="PROSITE" id="PS51892">
    <property type="entry name" value="SUBTILASE"/>
    <property type="match status" value="1"/>
</dbReference>
<feature type="active site" description="Charge relay system" evidence="10">
    <location>
        <position position="69"/>
    </location>
</feature>
<dbReference type="InterPro" id="IPR015500">
    <property type="entry name" value="Peptidase_S8_subtilisin-rel"/>
</dbReference>
<dbReference type="AlphaFoldDB" id="A0A562VBZ2"/>
<evidence type="ECO:0000259" key="13">
    <source>
        <dbReference type="Pfam" id="PF00082"/>
    </source>
</evidence>
<dbReference type="Pfam" id="PF00082">
    <property type="entry name" value="Peptidase_S8"/>
    <property type="match status" value="1"/>
</dbReference>
<dbReference type="GO" id="GO:0004252">
    <property type="term" value="F:serine-type endopeptidase activity"/>
    <property type="evidence" value="ECO:0007669"/>
    <property type="project" value="UniProtKB-UniRule"/>
</dbReference>
<dbReference type="InterPro" id="IPR036852">
    <property type="entry name" value="Peptidase_S8/S53_dom_sf"/>
</dbReference>
<evidence type="ECO:0000256" key="1">
    <source>
        <dbReference type="ARBA" id="ARBA00004162"/>
    </source>
</evidence>
<dbReference type="InterPro" id="IPR050131">
    <property type="entry name" value="Peptidase_S8_subtilisin-like"/>
</dbReference>
<dbReference type="PROSITE" id="PS00136">
    <property type="entry name" value="SUBTILASE_ASP"/>
    <property type="match status" value="1"/>
</dbReference>
<evidence type="ECO:0000256" key="8">
    <source>
        <dbReference type="ARBA" id="ARBA00022989"/>
    </source>
</evidence>
<keyword evidence="15" id="KW-1185">Reference proteome</keyword>
<dbReference type="PANTHER" id="PTHR43806:SF11">
    <property type="entry name" value="CEREVISIN-RELATED"/>
    <property type="match status" value="1"/>
</dbReference>
<keyword evidence="5 11" id="KW-0812">Transmembrane</keyword>
<dbReference type="PRINTS" id="PR00723">
    <property type="entry name" value="SUBTILISIN"/>
</dbReference>
<evidence type="ECO:0000256" key="12">
    <source>
        <dbReference type="SAM" id="SignalP"/>
    </source>
</evidence>
<accession>A0A562VBZ2</accession>
<gene>
    <name evidence="14" type="ORF">LX16_1108</name>
</gene>
<evidence type="ECO:0000256" key="9">
    <source>
        <dbReference type="ARBA" id="ARBA00023136"/>
    </source>
</evidence>
<evidence type="ECO:0000256" key="11">
    <source>
        <dbReference type="SAM" id="Phobius"/>
    </source>
</evidence>
<feature type="signal peptide" evidence="12">
    <location>
        <begin position="1"/>
        <end position="27"/>
    </location>
</feature>
<evidence type="ECO:0000256" key="5">
    <source>
        <dbReference type="ARBA" id="ARBA00022692"/>
    </source>
</evidence>
<dbReference type="OrthoDB" id="3530033at2"/>
<dbReference type="Proteomes" id="UP000321617">
    <property type="component" value="Unassembled WGS sequence"/>
</dbReference>
<evidence type="ECO:0000256" key="2">
    <source>
        <dbReference type="ARBA" id="ARBA00011073"/>
    </source>
</evidence>
<reference evidence="14 15" key="1">
    <citation type="journal article" date="2013" name="Stand. Genomic Sci.">
        <title>Genomic Encyclopedia of Type Strains, Phase I: The one thousand microbial genomes (KMG-I) project.</title>
        <authorList>
            <person name="Kyrpides N.C."/>
            <person name="Woyke T."/>
            <person name="Eisen J.A."/>
            <person name="Garrity G."/>
            <person name="Lilburn T.G."/>
            <person name="Beck B.J."/>
            <person name="Whitman W.B."/>
            <person name="Hugenholtz P."/>
            <person name="Klenk H.P."/>
        </authorList>
    </citation>
    <scope>NUCLEOTIDE SEQUENCE [LARGE SCALE GENOMIC DNA]</scope>
    <source>
        <strain evidence="14 15">DSM 45044</strain>
    </source>
</reference>
<comment type="similarity">
    <text evidence="2 10">Belongs to the peptidase S8 family.</text>
</comment>
<evidence type="ECO:0000256" key="4">
    <source>
        <dbReference type="ARBA" id="ARBA00022670"/>
    </source>
</evidence>
<dbReference type="EMBL" id="VLLL01000005">
    <property type="protein sequence ID" value="TWJ15405.1"/>
    <property type="molecule type" value="Genomic_DNA"/>
</dbReference>
<dbReference type="SUPFAM" id="SSF52743">
    <property type="entry name" value="Subtilisin-like"/>
    <property type="match status" value="1"/>
</dbReference>
<dbReference type="InterPro" id="IPR000209">
    <property type="entry name" value="Peptidase_S8/S53_dom"/>
</dbReference>
<keyword evidence="12" id="KW-0732">Signal</keyword>
<dbReference type="PANTHER" id="PTHR43806">
    <property type="entry name" value="PEPTIDASE S8"/>
    <property type="match status" value="1"/>
</dbReference>
<keyword evidence="3" id="KW-1003">Cell membrane</keyword>
<proteinExistence type="inferred from homology"/>
<comment type="caution">
    <text evidence="14">The sequence shown here is derived from an EMBL/GenBank/DDBJ whole genome shotgun (WGS) entry which is preliminary data.</text>
</comment>
<protein>
    <submittedName>
        <fullName evidence="14">Type VII secretion-associated serine protease mycosin</fullName>
    </submittedName>
</protein>
<dbReference type="NCBIfam" id="TIGR03921">
    <property type="entry name" value="T7SS_mycosin"/>
    <property type="match status" value="1"/>
</dbReference>
<evidence type="ECO:0000256" key="6">
    <source>
        <dbReference type="ARBA" id="ARBA00022801"/>
    </source>
</evidence>
<keyword evidence="4 10" id="KW-0645">Protease</keyword>
<feature type="chain" id="PRO_5021762016" evidence="12">
    <location>
        <begin position="28"/>
        <end position="391"/>
    </location>
</feature>
<feature type="active site" description="Charge relay system" evidence="10">
    <location>
        <position position="270"/>
    </location>
</feature>
<name>A0A562VBZ2_9ACTN</name>
<evidence type="ECO:0000313" key="15">
    <source>
        <dbReference type="Proteomes" id="UP000321617"/>
    </source>
</evidence>
<comment type="subcellular location">
    <subcellularLocation>
        <location evidence="1">Cell membrane</location>
        <topology evidence="1">Single-pass membrane protein</topology>
    </subcellularLocation>
</comment>
<keyword evidence="6 10" id="KW-0378">Hydrolase</keyword>